<evidence type="ECO:0000313" key="3">
    <source>
        <dbReference type="EMBL" id="TPV50345.1"/>
    </source>
</evidence>
<dbReference type="GO" id="GO:0004175">
    <property type="term" value="F:endopeptidase activity"/>
    <property type="evidence" value="ECO:0007669"/>
    <property type="project" value="UniProtKB-ARBA"/>
</dbReference>
<evidence type="ECO:0000259" key="2">
    <source>
        <dbReference type="Pfam" id="PF02517"/>
    </source>
</evidence>
<comment type="caution">
    <text evidence="3">The sequence shown here is derived from an EMBL/GenBank/DDBJ whole genome shotgun (WGS) entry which is preliminary data.</text>
</comment>
<dbReference type="Proteomes" id="UP000317747">
    <property type="component" value="Unassembled WGS sequence"/>
</dbReference>
<proteinExistence type="predicted"/>
<keyword evidence="1" id="KW-1133">Transmembrane helix</keyword>
<dbReference type="Pfam" id="PF02517">
    <property type="entry name" value="Rce1-like"/>
    <property type="match status" value="1"/>
</dbReference>
<dbReference type="InterPro" id="IPR003675">
    <property type="entry name" value="Rce1/LyrA-like_dom"/>
</dbReference>
<gene>
    <name evidence="3" type="ORF">FJW01_00295</name>
</gene>
<keyword evidence="3" id="KW-0645">Protease</keyword>
<evidence type="ECO:0000313" key="4">
    <source>
        <dbReference type="Proteomes" id="UP000317747"/>
    </source>
</evidence>
<reference evidence="3 4" key="1">
    <citation type="submission" date="2019-06" db="EMBL/GenBank/DDBJ databases">
        <title>Taxogenomics and systematics of the genus Pantoea.</title>
        <authorList>
            <person name="Tambong J.T."/>
        </authorList>
    </citation>
    <scope>NUCLEOTIDE SEQUENCE [LARGE SCALE GENOMIC DNA]</scope>
    <source>
        <strain evidence="3 4">LMG 24200</strain>
    </source>
</reference>
<feature type="transmembrane region" description="Helical" evidence="1">
    <location>
        <begin position="43"/>
        <end position="60"/>
    </location>
</feature>
<name>A0A506QYM6_9GAMM</name>
<keyword evidence="3" id="KW-0482">Metalloprotease</keyword>
<dbReference type="GO" id="GO:0006508">
    <property type="term" value="P:proteolysis"/>
    <property type="evidence" value="ECO:0007669"/>
    <property type="project" value="UniProtKB-KW"/>
</dbReference>
<dbReference type="OrthoDB" id="158986at2"/>
<dbReference type="AlphaFoldDB" id="A0A506QYM6"/>
<feature type="domain" description="CAAX prenyl protease 2/Lysostaphin resistance protein A-like" evidence="2">
    <location>
        <begin position="11"/>
        <end position="97"/>
    </location>
</feature>
<dbReference type="GO" id="GO:0080120">
    <property type="term" value="P:CAAX-box protein maturation"/>
    <property type="evidence" value="ECO:0007669"/>
    <property type="project" value="UniProtKB-ARBA"/>
</dbReference>
<keyword evidence="4" id="KW-1185">Reference proteome</keyword>
<evidence type="ECO:0000256" key="1">
    <source>
        <dbReference type="SAM" id="Phobius"/>
    </source>
</evidence>
<protein>
    <submittedName>
        <fullName evidence="3">CPBP family intramembrane metalloprotease</fullName>
    </submittedName>
</protein>
<accession>A0A506QYM6</accession>
<feature type="transmembrane region" description="Helical" evidence="1">
    <location>
        <begin position="89"/>
        <end position="106"/>
    </location>
</feature>
<keyword evidence="1" id="KW-0472">Membrane</keyword>
<organism evidence="3 4">
    <name type="scientific">Pantoea deleyi</name>
    <dbReference type="NCBI Taxonomy" id="470932"/>
    <lineage>
        <taxon>Bacteria</taxon>
        <taxon>Pseudomonadati</taxon>
        <taxon>Pseudomonadota</taxon>
        <taxon>Gammaproteobacteria</taxon>
        <taxon>Enterobacterales</taxon>
        <taxon>Erwiniaceae</taxon>
        <taxon>Pantoea</taxon>
    </lineage>
</organism>
<dbReference type="EMBL" id="VHJA01000006">
    <property type="protein sequence ID" value="TPV50345.1"/>
    <property type="molecule type" value="Genomic_DNA"/>
</dbReference>
<keyword evidence="3" id="KW-0378">Hydrolase</keyword>
<dbReference type="GO" id="GO:0008237">
    <property type="term" value="F:metallopeptidase activity"/>
    <property type="evidence" value="ECO:0007669"/>
    <property type="project" value="UniProtKB-KW"/>
</dbReference>
<keyword evidence="1" id="KW-0812">Transmembrane</keyword>
<sequence>MMLSLPALPLSAFVFTVILLAPLSEEIVFRGVLLNIFITRNPWTGYVGAVLISAVFAMMHTQYHHLTTYLELFGVALLLNLARLRSGGLLLPVLLHAEASVIALLLNL</sequence>
<feature type="transmembrane region" description="Helical" evidence="1">
    <location>
        <begin position="6"/>
        <end position="23"/>
    </location>
</feature>